<accession>A0A8K1CLU4</accession>
<dbReference type="GO" id="GO:0031418">
    <property type="term" value="F:L-ascorbic acid binding"/>
    <property type="evidence" value="ECO:0007669"/>
    <property type="project" value="InterPro"/>
</dbReference>
<keyword evidence="4" id="KW-0560">Oxidoreductase</keyword>
<gene>
    <name evidence="7" type="ORF">Poli38472_011583</name>
</gene>
<feature type="domain" description="Fe2OG dioxygenase" evidence="6">
    <location>
        <begin position="412"/>
        <end position="510"/>
    </location>
</feature>
<dbReference type="Pfam" id="PF13640">
    <property type="entry name" value="2OG-FeII_Oxy_3"/>
    <property type="match status" value="1"/>
</dbReference>
<dbReference type="GO" id="GO:0016705">
    <property type="term" value="F:oxidoreductase activity, acting on paired donors, with incorporation or reduction of molecular oxygen"/>
    <property type="evidence" value="ECO:0007669"/>
    <property type="project" value="InterPro"/>
</dbReference>
<evidence type="ECO:0000256" key="5">
    <source>
        <dbReference type="ARBA" id="ARBA00023004"/>
    </source>
</evidence>
<comment type="cofactor">
    <cofactor evidence="1">
        <name>L-ascorbate</name>
        <dbReference type="ChEBI" id="CHEBI:38290"/>
    </cofactor>
</comment>
<evidence type="ECO:0000313" key="7">
    <source>
        <dbReference type="EMBL" id="TMW64703.1"/>
    </source>
</evidence>
<sequence length="608" mass="67330">MDASSFTTSLNLAELSILNEAQSILAPSAQEIRARLIELDVLGKGGVLKTQPVKPKDKSVFGTLVVSLPTIFQGGDLMVKSDSGAARRFEWCHNPDQLLQWAAYNSTCKYEALPVTAGYRVMLTYVLVNPNGAANSSPSPRGGIRSSYSLEEKLHEAFKNPEFAPNGAKLGFALTHNGVVEEGNAIPVLQGSDRMLKTCLDPLGLKYEFIPVYQSYNYDASRLIKQQDDDVHSEANDSRKRNRDDYEYDELSEWRFDEEDAKAQGIWGGDGALHLFDQNRSSFFAKMAKLLQELRELGRCIENSVFVCDGELPLSPGSKQDSTSVAHIKLHYESSDASISEIRFPGCSDEELKQLVAASKPASFGRGQEEVLDPTYRDAVRMDASQFTTSLNVAELPILNEIQSFLAPDTQDIRARLYKLNVYGPGGFFKAHRDTPRGTQMFGSLVVCLPTAFEGGEFVVKNDDGVEQRFAWCDNPEQVVQWCAFYSDCEHEVLPVTKGYRVTLTYLLENPALQSGTSVANQVPRTTAEESGNATLAEKLSEALRDTDFAPKGVKLGFALSHGYVVDKEGTIPMLKGPDRMLKEDLDRLGLKYAFVPVYRSDSYDATF</sequence>
<protein>
    <recommendedName>
        <fullName evidence="6">Fe2OG dioxygenase domain-containing protein</fullName>
    </recommendedName>
</protein>
<dbReference type="OrthoDB" id="27483at2759"/>
<keyword evidence="2" id="KW-0479">Metal-binding</keyword>
<keyword evidence="8" id="KW-1185">Reference proteome</keyword>
<evidence type="ECO:0000259" key="6">
    <source>
        <dbReference type="PROSITE" id="PS51471"/>
    </source>
</evidence>
<evidence type="ECO:0000256" key="1">
    <source>
        <dbReference type="ARBA" id="ARBA00001961"/>
    </source>
</evidence>
<organism evidence="7 8">
    <name type="scientific">Pythium oligandrum</name>
    <name type="common">Mycoparasitic fungus</name>
    <dbReference type="NCBI Taxonomy" id="41045"/>
    <lineage>
        <taxon>Eukaryota</taxon>
        <taxon>Sar</taxon>
        <taxon>Stramenopiles</taxon>
        <taxon>Oomycota</taxon>
        <taxon>Peronosporomycetes</taxon>
        <taxon>Pythiales</taxon>
        <taxon>Pythiaceae</taxon>
        <taxon>Pythium</taxon>
    </lineage>
</organism>
<dbReference type="PANTHER" id="PTHR33099:SF14">
    <property type="entry name" value="PROLYL 4-HYDROXYLASE ALPHA SUBUNIT FE(2+) 2OG DIOXYGENASE DOMAIN-CONTAINING PROTEIN"/>
    <property type="match status" value="1"/>
</dbReference>
<dbReference type="AlphaFoldDB" id="A0A8K1CLU4"/>
<dbReference type="PROSITE" id="PS51471">
    <property type="entry name" value="FE2OG_OXY"/>
    <property type="match status" value="1"/>
</dbReference>
<dbReference type="InterPro" id="IPR044862">
    <property type="entry name" value="Pro_4_hyd_alph_FE2OG_OXY"/>
</dbReference>
<name>A0A8K1CLU4_PYTOL</name>
<evidence type="ECO:0000256" key="2">
    <source>
        <dbReference type="ARBA" id="ARBA00022723"/>
    </source>
</evidence>
<reference evidence="7" key="1">
    <citation type="submission" date="2019-03" db="EMBL/GenBank/DDBJ databases">
        <title>Long read genome sequence of the mycoparasitic Pythium oligandrum ATCC 38472 isolated from sugarbeet rhizosphere.</title>
        <authorList>
            <person name="Gaulin E."/>
        </authorList>
    </citation>
    <scope>NUCLEOTIDE SEQUENCE</scope>
    <source>
        <strain evidence="7">ATCC 38472_TT</strain>
    </source>
</reference>
<comment type="caution">
    <text evidence="7">The sequence shown here is derived from an EMBL/GenBank/DDBJ whole genome shotgun (WGS) entry which is preliminary data.</text>
</comment>
<dbReference type="Gene3D" id="2.60.120.620">
    <property type="entry name" value="q2cbj1_9rhob like domain"/>
    <property type="match status" value="1"/>
</dbReference>
<dbReference type="InterPro" id="IPR005123">
    <property type="entry name" value="Oxoglu/Fe-dep_dioxygenase_dom"/>
</dbReference>
<evidence type="ECO:0000256" key="3">
    <source>
        <dbReference type="ARBA" id="ARBA00022964"/>
    </source>
</evidence>
<dbReference type="GO" id="GO:0005506">
    <property type="term" value="F:iron ion binding"/>
    <property type="evidence" value="ECO:0007669"/>
    <property type="project" value="InterPro"/>
</dbReference>
<proteinExistence type="predicted"/>
<dbReference type="GO" id="GO:0051213">
    <property type="term" value="F:dioxygenase activity"/>
    <property type="evidence" value="ECO:0007669"/>
    <property type="project" value="UniProtKB-KW"/>
</dbReference>
<dbReference type="SMART" id="SM00702">
    <property type="entry name" value="P4Hc"/>
    <property type="match status" value="1"/>
</dbReference>
<evidence type="ECO:0000256" key="4">
    <source>
        <dbReference type="ARBA" id="ARBA00023002"/>
    </source>
</evidence>
<keyword evidence="3" id="KW-0223">Dioxygenase</keyword>
<dbReference type="PANTHER" id="PTHR33099">
    <property type="entry name" value="FE2OG DIOXYGENASE DOMAIN-CONTAINING PROTEIN"/>
    <property type="match status" value="1"/>
</dbReference>
<dbReference type="Proteomes" id="UP000794436">
    <property type="component" value="Unassembled WGS sequence"/>
</dbReference>
<dbReference type="InterPro" id="IPR006620">
    <property type="entry name" value="Pro_4_hyd_alph"/>
</dbReference>
<dbReference type="EMBL" id="SPLM01000039">
    <property type="protein sequence ID" value="TMW64703.1"/>
    <property type="molecule type" value="Genomic_DNA"/>
</dbReference>
<keyword evidence="5" id="KW-0408">Iron</keyword>
<evidence type="ECO:0000313" key="8">
    <source>
        <dbReference type="Proteomes" id="UP000794436"/>
    </source>
</evidence>